<sequence length="238" mass="26891">MKRKLYYTGIGILFLSLLLFGSYKLMTSRTYQLFGGLTSSVQTDRKVVALTFDDGPTKNIDSILPILDRYRAKATFFLIGQEIEAHPEAARRIAEGGHQIGNHTYSHHRMIFKTPSFIREEIEKTDMLIREAGYTGEIDIRPPNGKKLIGLPYYLKQHHRETIMWSIEPDTYSTSASEKVNYVKNNVKPGSIILMHPMYDKTGSELAAVEAILRALSDEGYTFVTVNELQALDGHSAS</sequence>
<gene>
    <name evidence="3" type="ordered locus">KNP414_01394</name>
</gene>
<dbReference type="Gene3D" id="3.20.20.370">
    <property type="entry name" value="Glycoside hydrolase/deacetylase"/>
    <property type="match status" value="1"/>
</dbReference>
<dbReference type="Pfam" id="PF01522">
    <property type="entry name" value="Polysacc_deac_1"/>
    <property type="match status" value="1"/>
</dbReference>
<dbReference type="InterPro" id="IPR002509">
    <property type="entry name" value="NODB_dom"/>
</dbReference>
<dbReference type="GO" id="GO:0016810">
    <property type="term" value="F:hydrolase activity, acting on carbon-nitrogen (but not peptide) bonds"/>
    <property type="evidence" value="ECO:0007669"/>
    <property type="project" value="InterPro"/>
</dbReference>
<dbReference type="PATRIC" id="fig|1036673.3.peg.1219"/>
<accession>F8FL39</accession>
<reference evidence="3 4" key="2">
    <citation type="journal article" date="2013" name="Genome Announc.">
        <title>Genome Sequence of Growth-Improving Paenibacillus mucilaginosus Strain KNP414.</title>
        <authorList>
            <person name="Lu J.J."/>
            <person name="Wang J.F."/>
            <person name="Hu X.F."/>
        </authorList>
    </citation>
    <scope>NUCLEOTIDE SEQUENCE [LARGE SCALE GENOMIC DNA]</scope>
    <source>
        <strain evidence="3 4">KNP414</strain>
    </source>
</reference>
<dbReference type="GO" id="GO:0005975">
    <property type="term" value="P:carbohydrate metabolic process"/>
    <property type="evidence" value="ECO:0007669"/>
    <property type="project" value="InterPro"/>
</dbReference>
<evidence type="ECO:0000256" key="1">
    <source>
        <dbReference type="SAM" id="Phobius"/>
    </source>
</evidence>
<reference evidence="4" key="1">
    <citation type="submission" date="2011-06" db="EMBL/GenBank/DDBJ databases">
        <title>Complete genome sequence of Paenibacillus mucilaginosus KNP414.</title>
        <authorList>
            <person name="Wang J."/>
            <person name="Hu S."/>
            <person name="Hu X."/>
            <person name="Zhang B."/>
            <person name="Dong D."/>
            <person name="Zhang S."/>
            <person name="Zhao K."/>
            <person name="Wu D."/>
        </authorList>
    </citation>
    <scope>NUCLEOTIDE SEQUENCE [LARGE SCALE GENOMIC DNA]</scope>
    <source>
        <strain evidence="4">KNP414</strain>
    </source>
</reference>
<dbReference type="InterPro" id="IPR050248">
    <property type="entry name" value="Polysacc_deacetylase_ArnD"/>
</dbReference>
<protein>
    <submittedName>
        <fullName evidence="3">Polysaccharide deacetylase</fullName>
    </submittedName>
</protein>
<keyword evidence="1" id="KW-0472">Membrane</keyword>
<dbReference type="HOGENOM" id="CLU_021264_0_3_9"/>
<dbReference type="Proteomes" id="UP000006620">
    <property type="component" value="Chromosome"/>
</dbReference>
<evidence type="ECO:0000313" key="3">
    <source>
        <dbReference type="EMBL" id="AEI39958.1"/>
    </source>
</evidence>
<dbReference type="EMBL" id="CP002869">
    <property type="protein sequence ID" value="AEI39958.1"/>
    <property type="molecule type" value="Genomic_DNA"/>
</dbReference>
<dbReference type="InterPro" id="IPR011330">
    <property type="entry name" value="Glyco_hydro/deAcase_b/a-brl"/>
</dbReference>
<keyword evidence="1" id="KW-1133">Transmembrane helix</keyword>
<feature type="transmembrane region" description="Helical" evidence="1">
    <location>
        <begin position="6"/>
        <end position="23"/>
    </location>
</feature>
<dbReference type="KEGG" id="pms:KNP414_01394"/>
<dbReference type="AlphaFoldDB" id="F8FL39"/>
<dbReference type="PANTHER" id="PTHR10587">
    <property type="entry name" value="GLYCOSYL TRANSFERASE-RELATED"/>
    <property type="match status" value="1"/>
</dbReference>
<organism evidence="3 4">
    <name type="scientific">Paenibacillus mucilaginosus (strain KNP414)</name>
    <dbReference type="NCBI Taxonomy" id="1036673"/>
    <lineage>
        <taxon>Bacteria</taxon>
        <taxon>Bacillati</taxon>
        <taxon>Bacillota</taxon>
        <taxon>Bacilli</taxon>
        <taxon>Bacillales</taxon>
        <taxon>Paenibacillaceae</taxon>
        <taxon>Paenibacillus</taxon>
    </lineage>
</organism>
<proteinExistence type="predicted"/>
<name>F8FL39_PAEMK</name>
<evidence type="ECO:0000259" key="2">
    <source>
        <dbReference type="PROSITE" id="PS51677"/>
    </source>
</evidence>
<feature type="domain" description="NodB homology" evidence="2">
    <location>
        <begin position="46"/>
        <end position="224"/>
    </location>
</feature>
<dbReference type="RefSeq" id="WP_013915120.1">
    <property type="nucleotide sequence ID" value="NC_015690.1"/>
</dbReference>
<dbReference type="PROSITE" id="PS51677">
    <property type="entry name" value="NODB"/>
    <property type="match status" value="1"/>
</dbReference>
<dbReference type="PANTHER" id="PTHR10587:SF125">
    <property type="entry name" value="POLYSACCHARIDE DEACETYLASE YHEN-RELATED"/>
    <property type="match status" value="1"/>
</dbReference>
<evidence type="ECO:0000313" key="4">
    <source>
        <dbReference type="Proteomes" id="UP000006620"/>
    </source>
</evidence>
<dbReference type="SUPFAM" id="SSF88713">
    <property type="entry name" value="Glycoside hydrolase/deacetylase"/>
    <property type="match status" value="1"/>
</dbReference>
<keyword evidence="1" id="KW-0812">Transmembrane</keyword>